<comment type="caution">
    <text evidence="1">The sequence shown here is derived from an EMBL/GenBank/DDBJ whole genome shotgun (WGS) entry which is preliminary data.</text>
</comment>
<evidence type="ECO:0000313" key="1">
    <source>
        <dbReference type="EMBL" id="KAI3775888.1"/>
    </source>
</evidence>
<evidence type="ECO:0000313" key="2">
    <source>
        <dbReference type="Proteomes" id="UP001056120"/>
    </source>
</evidence>
<protein>
    <submittedName>
        <fullName evidence="1">Uncharacterized protein</fullName>
    </submittedName>
</protein>
<organism evidence="1 2">
    <name type="scientific">Smallanthus sonchifolius</name>
    <dbReference type="NCBI Taxonomy" id="185202"/>
    <lineage>
        <taxon>Eukaryota</taxon>
        <taxon>Viridiplantae</taxon>
        <taxon>Streptophyta</taxon>
        <taxon>Embryophyta</taxon>
        <taxon>Tracheophyta</taxon>
        <taxon>Spermatophyta</taxon>
        <taxon>Magnoliopsida</taxon>
        <taxon>eudicotyledons</taxon>
        <taxon>Gunneridae</taxon>
        <taxon>Pentapetalae</taxon>
        <taxon>asterids</taxon>
        <taxon>campanulids</taxon>
        <taxon>Asterales</taxon>
        <taxon>Asteraceae</taxon>
        <taxon>Asteroideae</taxon>
        <taxon>Heliantheae alliance</taxon>
        <taxon>Millerieae</taxon>
        <taxon>Smallanthus</taxon>
    </lineage>
</organism>
<proteinExistence type="predicted"/>
<reference evidence="2" key="1">
    <citation type="journal article" date="2022" name="Mol. Ecol. Resour.">
        <title>The genomes of chicory, endive, great burdock and yacon provide insights into Asteraceae palaeo-polyploidization history and plant inulin production.</title>
        <authorList>
            <person name="Fan W."/>
            <person name="Wang S."/>
            <person name="Wang H."/>
            <person name="Wang A."/>
            <person name="Jiang F."/>
            <person name="Liu H."/>
            <person name="Zhao H."/>
            <person name="Xu D."/>
            <person name="Zhang Y."/>
        </authorList>
    </citation>
    <scope>NUCLEOTIDE SEQUENCE [LARGE SCALE GENOMIC DNA]</scope>
    <source>
        <strain evidence="2">cv. Yunnan</strain>
    </source>
</reference>
<dbReference type="EMBL" id="CM042032">
    <property type="protein sequence ID" value="KAI3775888.1"/>
    <property type="molecule type" value="Genomic_DNA"/>
</dbReference>
<dbReference type="Proteomes" id="UP001056120">
    <property type="component" value="Linkage Group LG15"/>
</dbReference>
<name>A0ACB9FY59_9ASTR</name>
<accession>A0ACB9FY59</accession>
<reference evidence="1 2" key="2">
    <citation type="journal article" date="2022" name="Mol. Ecol. Resour.">
        <title>The genomes of chicory, endive, great burdock and yacon provide insights into Asteraceae paleo-polyploidization history and plant inulin production.</title>
        <authorList>
            <person name="Fan W."/>
            <person name="Wang S."/>
            <person name="Wang H."/>
            <person name="Wang A."/>
            <person name="Jiang F."/>
            <person name="Liu H."/>
            <person name="Zhao H."/>
            <person name="Xu D."/>
            <person name="Zhang Y."/>
        </authorList>
    </citation>
    <scope>NUCLEOTIDE SEQUENCE [LARGE SCALE GENOMIC DNA]</scope>
    <source>
        <strain evidence="2">cv. Yunnan</strain>
        <tissue evidence="1">Leaves</tissue>
    </source>
</reference>
<gene>
    <name evidence="1" type="ORF">L1987_45645</name>
</gene>
<keyword evidence="2" id="KW-1185">Reference proteome</keyword>
<sequence>MTLSRTLRNILLVKTPVRPVMGDVEPVGKKNRENKWFLPCNFSSKEGLPTETGDTFKEVEFADSDLKVFSLDGLKIATKNFSENMVLGEGAFGKVFIGWLEHDKYVPSKPGSGIPVAVKELDIDGYQGFEEWQTETSNILLDQDFNAKIADLGLAKHGPINGETHLITRVMGTYGYVAPEYVATGDTI</sequence>